<comment type="catalytic activity">
    <reaction evidence="5">
        <text>L-glutaminyl-[peptide chain release factor] + S-adenosyl-L-methionine = N(5)-methyl-L-glutaminyl-[peptide chain release factor] + S-adenosyl-L-homocysteine + H(+)</text>
        <dbReference type="Rhea" id="RHEA:42896"/>
        <dbReference type="Rhea" id="RHEA-COMP:10271"/>
        <dbReference type="Rhea" id="RHEA-COMP:10272"/>
        <dbReference type="ChEBI" id="CHEBI:15378"/>
        <dbReference type="ChEBI" id="CHEBI:30011"/>
        <dbReference type="ChEBI" id="CHEBI:57856"/>
        <dbReference type="ChEBI" id="CHEBI:59789"/>
        <dbReference type="ChEBI" id="CHEBI:61891"/>
        <dbReference type="EC" id="2.1.1.297"/>
    </reaction>
</comment>
<sequence length="283" mass="32273">MQTVNEYISLLQDKLNGITNQNEIRQFGFLLMNCLRGYSYTEFLTCKEEQLTDKEIDFLNSAIVRLQKQEPIQHITGQTEFMGLIFKTDKRALIPRPETEELVYLITNDFSDQISNILDVGTGTGCIPISLKKQWPKANVETWDVSDDAISLAKENAELNHVEIIFSKIDVLASPNIQRKYDLLVSNPPYVTISEKKVMDENVLNYEPHLALFVEDTEPLVFYDAIATLGTKALLPGGYIYFEINEMFGKEVCQLLDAKNYKKAMVITDLLGKDRFVKAVWPG</sequence>
<dbReference type="EMBL" id="SLWK01000001">
    <property type="protein sequence ID" value="TCO10586.1"/>
    <property type="molecule type" value="Genomic_DNA"/>
</dbReference>
<name>A0A4R2GR38_9BACT</name>
<dbReference type="InterPro" id="IPR004556">
    <property type="entry name" value="HemK-like"/>
</dbReference>
<dbReference type="PANTHER" id="PTHR18895:SF74">
    <property type="entry name" value="MTRF1L RELEASE FACTOR GLUTAMINE METHYLTRANSFERASE"/>
    <property type="match status" value="1"/>
</dbReference>
<protein>
    <recommendedName>
        <fullName evidence="1">peptide chain release factor N(5)-glutamine methyltransferase</fullName>
        <ecNumber evidence="1">2.1.1.297</ecNumber>
    </recommendedName>
</protein>
<dbReference type="OrthoDB" id="9800643at2"/>
<dbReference type="InterPro" id="IPR019874">
    <property type="entry name" value="RF_methyltr_PrmC"/>
</dbReference>
<dbReference type="CDD" id="cd02440">
    <property type="entry name" value="AdoMet_MTases"/>
    <property type="match status" value="1"/>
</dbReference>
<accession>A0A4R2GR38</accession>
<dbReference type="InterPro" id="IPR029063">
    <property type="entry name" value="SAM-dependent_MTases_sf"/>
</dbReference>
<evidence type="ECO:0000259" key="7">
    <source>
        <dbReference type="Pfam" id="PF17827"/>
    </source>
</evidence>
<dbReference type="InterPro" id="IPR002052">
    <property type="entry name" value="DNA_methylase_N6_adenine_CS"/>
</dbReference>
<dbReference type="Gene3D" id="1.10.8.10">
    <property type="entry name" value="DNA helicase RuvA subunit, C-terminal domain"/>
    <property type="match status" value="1"/>
</dbReference>
<dbReference type="RefSeq" id="WP_132431203.1">
    <property type="nucleotide sequence ID" value="NZ_SLWK01000001.1"/>
</dbReference>
<keyword evidence="2 8" id="KW-0489">Methyltransferase</keyword>
<evidence type="ECO:0000256" key="5">
    <source>
        <dbReference type="ARBA" id="ARBA00048391"/>
    </source>
</evidence>
<feature type="domain" description="Release factor glutamine methyltransferase N-terminal" evidence="7">
    <location>
        <begin position="30"/>
        <end position="77"/>
    </location>
</feature>
<keyword evidence="4" id="KW-0949">S-adenosyl-L-methionine</keyword>
<feature type="domain" description="Methyltransferase small" evidence="6">
    <location>
        <begin position="110"/>
        <end position="195"/>
    </location>
</feature>
<evidence type="ECO:0000313" key="8">
    <source>
        <dbReference type="EMBL" id="TCO10586.1"/>
    </source>
</evidence>
<dbReference type="EC" id="2.1.1.297" evidence="1"/>
<evidence type="ECO:0000256" key="1">
    <source>
        <dbReference type="ARBA" id="ARBA00012771"/>
    </source>
</evidence>
<reference evidence="8 9" key="1">
    <citation type="submission" date="2019-03" db="EMBL/GenBank/DDBJ databases">
        <title>Genomic Encyclopedia of Type Strains, Phase IV (KMG-IV): sequencing the most valuable type-strain genomes for metagenomic binning, comparative biology and taxonomic classification.</title>
        <authorList>
            <person name="Goeker M."/>
        </authorList>
    </citation>
    <scope>NUCLEOTIDE SEQUENCE [LARGE SCALE GENOMIC DNA]</scope>
    <source>
        <strain evidence="8 9">DSM 24179</strain>
    </source>
</reference>
<gene>
    <name evidence="8" type="ORF">EV194_101216</name>
</gene>
<evidence type="ECO:0000313" key="9">
    <source>
        <dbReference type="Proteomes" id="UP000295221"/>
    </source>
</evidence>
<organism evidence="8 9">
    <name type="scientific">Natronoflexus pectinivorans</name>
    <dbReference type="NCBI Taxonomy" id="682526"/>
    <lineage>
        <taxon>Bacteria</taxon>
        <taxon>Pseudomonadati</taxon>
        <taxon>Bacteroidota</taxon>
        <taxon>Bacteroidia</taxon>
        <taxon>Marinilabiliales</taxon>
        <taxon>Marinilabiliaceae</taxon>
        <taxon>Natronoflexus</taxon>
    </lineage>
</organism>
<comment type="caution">
    <text evidence="8">The sequence shown here is derived from an EMBL/GenBank/DDBJ whole genome shotgun (WGS) entry which is preliminary data.</text>
</comment>
<dbReference type="SUPFAM" id="SSF53335">
    <property type="entry name" value="S-adenosyl-L-methionine-dependent methyltransferases"/>
    <property type="match status" value="1"/>
</dbReference>
<dbReference type="GO" id="GO:0102559">
    <property type="term" value="F:peptide chain release factor N(5)-glutamine methyltransferase activity"/>
    <property type="evidence" value="ECO:0007669"/>
    <property type="project" value="UniProtKB-EC"/>
</dbReference>
<evidence type="ECO:0000256" key="3">
    <source>
        <dbReference type="ARBA" id="ARBA00022679"/>
    </source>
</evidence>
<keyword evidence="9" id="KW-1185">Reference proteome</keyword>
<dbReference type="PANTHER" id="PTHR18895">
    <property type="entry name" value="HEMK METHYLTRANSFERASE"/>
    <property type="match status" value="1"/>
</dbReference>
<dbReference type="InterPro" id="IPR040758">
    <property type="entry name" value="PrmC_N"/>
</dbReference>
<dbReference type="NCBIfam" id="TIGR03534">
    <property type="entry name" value="RF_mod_PrmC"/>
    <property type="match status" value="1"/>
</dbReference>
<evidence type="ECO:0000259" key="6">
    <source>
        <dbReference type="Pfam" id="PF05175"/>
    </source>
</evidence>
<dbReference type="PROSITE" id="PS00092">
    <property type="entry name" value="N6_MTASE"/>
    <property type="match status" value="1"/>
</dbReference>
<keyword evidence="3 8" id="KW-0808">Transferase</keyword>
<dbReference type="Gene3D" id="3.40.50.150">
    <property type="entry name" value="Vaccinia Virus protein VP39"/>
    <property type="match status" value="1"/>
</dbReference>
<dbReference type="InterPro" id="IPR007848">
    <property type="entry name" value="Small_mtfrase_dom"/>
</dbReference>
<dbReference type="GO" id="GO:0032259">
    <property type="term" value="P:methylation"/>
    <property type="evidence" value="ECO:0007669"/>
    <property type="project" value="UniProtKB-KW"/>
</dbReference>
<dbReference type="Pfam" id="PF17827">
    <property type="entry name" value="PrmC_N"/>
    <property type="match status" value="1"/>
</dbReference>
<dbReference type="GO" id="GO:0003676">
    <property type="term" value="F:nucleic acid binding"/>
    <property type="evidence" value="ECO:0007669"/>
    <property type="project" value="InterPro"/>
</dbReference>
<evidence type="ECO:0000256" key="2">
    <source>
        <dbReference type="ARBA" id="ARBA00022603"/>
    </source>
</evidence>
<evidence type="ECO:0000256" key="4">
    <source>
        <dbReference type="ARBA" id="ARBA00022691"/>
    </source>
</evidence>
<proteinExistence type="predicted"/>
<dbReference type="NCBIfam" id="TIGR00536">
    <property type="entry name" value="hemK_fam"/>
    <property type="match status" value="1"/>
</dbReference>
<dbReference type="Pfam" id="PF05175">
    <property type="entry name" value="MTS"/>
    <property type="match status" value="1"/>
</dbReference>
<dbReference type="Proteomes" id="UP000295221">
    <property type="component" value="Unassembled WGS sequence"/>
</dbReference>
<dbReference type="AlphaFoldDB" id="A0A4R2GR38"/>
<dbReference type="InterPro" id="IPR050320">
    <property type="entry name" value="N5-glutamine_MTase"/>
</dbReference>